<evidence type="ECO:0000313" key="1">
    <source>
        <dbReference type="EMBL" id="SEO78860.1"/>
    </source>
</evidence>
<proteinExistence type="predicted"/>
<keyword evidence="2" id="KW-1185">Reference proteome</keyword>
<accession>A0A1H8SJC4</accession>
<gene>
    <name evidence="1" type="ORF">SAMN05216388_101962</name>
</gene>
<organism evidence="1 2">
    <name type="scientific">Halorientalis persicus</name>
    <dbReference type="NCBI Taxonomy" id="1367881"/>
    <lineage>
        <taxon>Archaea</taxon>
        <taxon>Methanobacteriati</taxon>
        <taxon>Methanobacteriota</taxon>
        <taxon>Stenosarchaea group</taxon>
        <taxon>Halobacteria</taxon>
        <taxon>Halobacteriales</taxon>
        <taxon>Haloarculaceae</taxon>
        <taxon>Halorientalis</taxon>
    </lineage>
</organism>
<sequence length="70" mass="8230">MTCPYLEYRRSDGDTEFDHERPYCGVTEEFVSPMKADICNDRFEFDHECDCELYKEHVEEVVGEAPADDD</sequence>
<reference evidence="2" key="1">
    <citation type="submission" date="2016-10" db="EMBL/GenBank/DDBJ databases">
        <authorList>
            <person name="Varghese N."/>
            <person name="Submissions S."/>
        </authorList>
    </citation>
    <scope>NUCLEOTIDE SEQUENCE [LARGE SCALE GENOMIC DNA]</scope>
    <source>
        <strain evidence="2">IBRC-M 10043</strain>
    </source>
</reference>
<dbReference type="AlphaFoldDB" id="A0A1H8SJC4"/>
<name>A0A1H8SJC4_9EURY</name>
<evidence type="ECO:0000313" key="2">
    <source>
        <dbReference type="Proteomes" id="UP000198775"/>
    </source>
</evidence>
<dbReference type="Proteomes" id="UP000198775">
    <property type="component" value="Unassembled WGS sequence"/>
</dbReference>
<dbReference type="EMBL" id="FOCX01000019">
    <property type="protein sequence ID" value="SEO78860.1"/>
    <property type="molecule type" value="Genomic_DNA"/>
</dbReference>
<dbReference type="RefSeq" id="WP_092662438.1">
    <property type="nucleotide sequence ID" value="NZ_FOCX01000019.1"/>
</dbReference>
<dbReference type="OrthoDB" id="173032at2157"/>
<protein>
    <submittedName>
        <fullName evidence="1">Uncharacterized protein</fullName>
    </submittedName>
</protein>